<feature type="domain" description="Glycosyl hydrolase family 92 N-terminal" evidence="5">
    <location>
        <begin position="35"/>
        <end position="238"/>
    </location>
</feature>
<dbReference type="Gene3D" id="3.30.2080.10">
    <property type="entry name" value="GH92 mannosidase domain"/>
    <property type="match status" value="1"/>
</dbReference>
<dbReference type="Gene3D" id="1.20.1610.10">
    <property type="entry name" value="alpha-1,2-mannosidases domains"/>
    <property type="match status" value="1"/>
</dbReference>
<dbReference type="Pfam" id="PF17678">
    <property type="entry name" value="Glyco_hydro_92N"/>
    <property type="match status" value="1"/>
</dbReference>
<dbReference type="Proteomes" id="UP000198785">
    <property type="component" value="Unassembled WGS sequence"/>
</dbReference>
<evidence type="ECO:0000259" key="5">
    <source>
        <dbReference type="Pfam" id="PF17678"/>
    </source>
</evidence>
<dbReference type="PANTHER" id="PTHR12143">
    <property type="entry name" value="PEPTIDE N-GLYCANASE PNGASE -RELATED"/>
    <property type="match status" value="1"/>
</dbReference>
<dbReference type="InterPro" id="IPR050883">
    <property type="entry name" value="PNGase"/>
</dbReference>
<dbReference type="AlphaFoldDB" id="A0A1I6TUT8"/>
<feature type="domain" description="Glycosyl hydrolase family 92" evidence="4">
    <location>
        <begin position="244"/>
        <end position="737"/>
    </location>
</feature>
<dbReference type="EMBL" id="FOZZ01000007">
    <property type="protein sequence ID" value="SFS92931.1"/>
    <property type="molecule type" value="Genomic_DNA"/>
</dbReference>
<comment type="cofactor">
    <cofactor evidence="1">
        <name>Ca(2+)</name>
        <dbReference type="ChEBI" id="CHEBI:29108"/>
    </cofactor>
</comment>
<dbReference type="InterPro" id="IPR008928">
    <property type="entry name" value="6-hairpin_glycosidase_sf"/>
</dbReference>
<dbReference type="SUPFAM" id="SSF48208">
    <property type="entry name" value="Six-hairpin glycosidases"/>
    <property type="match status" value="1"/>
</dbReference>
<dbReference type="GO" id="GO:0005975">
    <property type="term" value="P:carbohydrate metabolic process"/>
    <property type="evidence" value="ECO:0007669"/>
    <property type="project" value="InterPro"/>
</dbReference>
<evidence type="ECO:0000256" key="2">
    <source>
        <dbReference type="ARBA" id="ARBA00011245"/>
    </source>
</evidence>
<comment type="subunit">
    <text evidence="2">Monomer.</text>
</comment>
<protein>
    <submittedName>
        <fullName evidence="6">Alpha-1,2-mannosidase, putative</fullName>
    </submittedName>
</protein>
<keyword evidence="3" id="KW-0106">Calcium</keyword>
<dbReference type="NCBIfam" id="TIGR01180">
    <property type="entry name" value="aman2_put"/>
    <property type="match status" value="1"/>
</dbReference>
<sequence length="757" mass="86449">MFLRIGYICILLVLLNGCSTRRASVGTADLEPVDYVNVHMGNISHLLVPTYPTIHLPNSMLRVYPERYDYTSDQINGLPLIVTSHRGSSAFNLSPIQVANGTNLKKIYPFSYDNEVVKPYYYEVDLDESATHIRYAPSHQSAIYHVQFAKSAPSYLIFNTRNGHLRVEGNKVYASQNLGNNTTVYLFAETDVLPIRSGLLTSEGAIDEALTEGEGKNVASALEFGGDVQSVHIRYGISFIDQEQAERNLRREIKTFDLQTVADYGRSKWNEALRKIEVQGANKDDKVVFYTSLYRCFERAINLTEDGRYFSAFDGKVHEDEQDFYTDDWIWDTYRATHPLRVLIDEQIESDIINSFIRMAEQMDNFWLPTFPEVNGDSRRMNSNHGVATIADAYAKGLRSFDLEKAYQASRNAIMEKTLAPWSADSAGWLDNFYREHGYIPALAPQEKESVPEVHRFEKRQPIAVTLGTAYDEWCLAELAEALGKKDDEQYFRKQALNYRNVYNHETGFFHPKDKEGFFIEPFDYRYSGGQGARDYYGENNAWIYRWDVPHNVADLVQLMGGRESFAGNLNQTFREPLGKGKYQFYSQLPDHTGNVGQFSMANEPSLHIPYLYNYVGQPWMTQKRIRTLLHQWFRNDLMGVPGDEDGGGMSAFVVFSMMGFYPVTPGMPMYTIGSPFFEKASITLSNGKVFTVSAKNYSKEHKYIQEAYLNGEKWTKTWFAHDDLAKGGELVLVMGKHPNTKWGAQLDDSPPSFKMP</sequence>
<dbReference type="InterPro" id="IPR005887">
    <property type="entry name" value="GH92_a_mannosidase_put"/>
</dbReference>
<proteinExistence type="predicted"/>
<organism evidence="6 7">
    <name type="scientific">Sphingobacterium wenxiniae</name>
    <dbReference type="NCBI Taxonomy" id="683125"/>
    <lineage>
        <taxon>Bacteria</taxon>
        <taxon>Pseudomonadati</taxon>
        <taxon>Bacteroidota</taxon>
        <taxon>Sphingobacteriia</taxon>
        <taxon>Sphingobacteriales</taxon>
        <taxon>Sphingobacteriaceae</taxon>
        <taxon>Sphingobacterium</taxon>
    </lineage>
</organism>
<name>A0A1I6TUT8_9SPHI</name>
<evidence type="ECO:0000256" key="1">
    <source>
        <dbReference type="ARBA" id="ARBA00001913"/>
    </source>
</evidence>
<dbReference type="Pfam" id="PF07971">
    <property type="entry name" value="Glyco_hydro_92"/>
    <property type="match status" value="1"/>
</dbReference>
<dbReference type="GO" id="GO:0030246">
    <property type="term" value="F:carbohydrate binding"/>
    <property type="evidence" value="ECO:0007669"/>
    <property type="project" value="InterPro"/>
</dbReference>
<dbReference type="RefSeq" id="WP_093365876.1">
    <property type="nucleotide sequence ID" value="NZ_FOZZ01000007.1"/>
</dbReference>
<evidence type="ECO:0000313" key="7">
    <source>
        <dbReference type="Proteomes" id="UP000198785"/>
    </source>
</evidence>
<evidence type="ECO:0000259" key="4">
    <source>
        <dbReference type="Pfam" id="PF07971"/>
    </source>
</evidence>
<dbReference type="GO" id="GO:0005829">
    <property type="term" value="C:cytosol"/>
    <property type="evidence" value="ECO:0007669"/>
    <property type="project" value="TreeGrafter"/>
</dbReference>
<evidence type="ECO:0000256" key="3">
    <source>
        <dbReference type="ARBA" id="ARBA00022837"/>
    </source>
</evidence>
<dbReference type="FunFam" id="3.30.2080.10:FF:000001">
    <property type="entry name" value="Alpha-1,2-mannosidase subfamily"/>
    <property type="match status" value="1"/>
</dbReference>
<dbReference type="InterPro" id="IPR014718">
    <property type="entry name" value="GH-type_carb-bd"/>
</dbReference>
<evidence type="ECO:0000313" key="6">
    <source>
        <dbReference type="EMBL" id="SFS92931.1"/>
    </source>
</evidence>
<dbReference type="Gene3D" id="1.20.1050.60">
    <property type="entry name" value="alpha-1,2-mannosidase"/>
    <property type="match status" value="1"/>
</dbReference>
<dbReference type="InterPro" id="IPR012939">
    <property type="entry name" value="Glyco_hydro_92"/>
</dbReference>
<dbReference type="STRING" id="683125.SAMN05660206_10759"/>
<gene>
    <name evidence="6" type="ORF">SAMN05660206_10759</name>
</gene>
<dbReference type="OrthoDB" id="9758101at2"/>
<dbReference type="PANTHER" id="PTHR12143:SF43">
    <property type="entry name" value="PUTATIVE-RELATED"/>
    <property type="match status" value="1"/>
</dbReference>
<keyword evidence="7" id="KW-1185">Reference proteome</keyword>
<reference evidence="6 7" key="1">
    <citation type="submission" date="2016-10" db="EMBL/GenBank/DDBJ databases">
        <authorList>
            <person name="de Groot N.N."/>
        </authorList>
    </citation>
    <scope>NUCLEOTIDE SEQUENCE [LARGE SCALE GENOMIC DNA]</scope>
    <source>
        <strain evidence="6 7">DSM 22789</strain>
    </source>
</reference>
<dbReference type="GO" id="GO:0000224">
    <property type="term" value="F:peptide-N4-(N-acetyl-beta-glucosaminyl)asparagine amidase activity"/>
    <property type="evidence" value="ECO:0007669"/>
    <property type="project" value="TreeGrafter"/>
</dbReference>
<accession>A0A1I6TUT8</accession>
<dbReference type="Gene3D" id="2.70.98.10">
    <property type="match status" value="1"/>
</dbReference>
<dbReference type="InterPro" id="IPR041371">
    <property type="entry name" value="GH92_N"/>
</dbReference>
<dbReference type="GO" id="GO:0006516">
    <property type="term" value="P:glycoprotein catabolic process"/>
    <property type="evidence" value="ECO:0007669"/>
    <property type="project" value="TreeGrafter"/>
</dbReference>